<dbReference type="PANTHER" id="PTHR47894">
    <property type="entry name" value="HTH-TYPE TRANSCRIPTIONAL REGULATOR GADX"/>
    <property type="match status" value="1"/>
</dbReference>
<dbReference type="PROSITE" id="PS01124">
    <property type="entry name" value="HTH_ARAC_FAMILY_2"/>
    <property type="match status" value="1"/>
</dbReference>
<evidence type="ECO:0000256" key="2">
    <source>
        <dbReference type="ARBA" id="ARBA00023125"/>
    </source>
</evidence>
<dbReference type="InterPro" id="IPR018060">
    <property type="entry name" value="HTH_AraC"/>
</dbReference>
<evidence type="ECO:0000259" key="4">
    <source>
        <dbReference type="PROSITE" id="PS01124"/>
    </source>
</evidence>
<sequence>MKEATFSVYITRGIIQYAASCGVNADELCTAAGFDSSLLQMPDQRIPGSLHSAVWRQAVKLTGDENLGLHLGEVFNLATFGIVGYVLVNCQTFQEVLEKLSRYTRLFSQGAHIHFSVEQGMVLCDCDIVNDLQNYLLEEPRHAIESTFASLLTATKTLIGKPLHLHSVWFQHPRPADGSEHERIFQTGLHFSMPTNRLIFDANYLNLSVLSANSNLLSVFEQHAQAMLAEINRADNYTRQVVWEIIQQLKGELPTIEAIAHSLTISVRQLQRELQAENTSYQKLLDQTRQELAIRHLRNPHTPIHDVAFLLGFSEPSAFHRAFKRWTGETPRNYRVSQMSASSSSPTQNC</sequence>
<evidence type="ECO:0000313" key="5">
    <source>
        <dbReference type="EMBL" id="MBD2253605.1"/>
    </source>
</evidence>
<reference evidence="5 6" key="1">
    <citation type="journal article" date="2020" name="ISME J.">
        <title>Comparative genomics reveals insights into cyanobacterial evolution and habitat adaptation.</title>
        <authorList>
            <person name="Chen M.Y."/>
            <person name="Teng W.K."/>
            <person name="Zhao L."/>
            <person name="Hu C.X."/>
            <person name="Zhou Y.K."/>
            <person name="Han B.P."/>
            <person name="Song L.R."/>
            <person name="Shu W.S."/>
        </authorList>
    </citation>
    <scope>NUCLEOTIDE SEQUENCE [LARGE SCALE GENOMIC DNA]</scope>
    <source>
        <strain evidence="5 6">FACHB-3921</strain>
    </source>
</reference>
<dbReference type="InterPro" id="IPR032687">
    <property type="entry name" value="AraC-type_N"/>
</dbReference>
<evidence type="ECO:0000256" key="1">
    <source>
        <dbReference type="ARBA" id="ARBA00023015"/>
    </source>
</evidence>
<feature type="domain" description="HTH araC/xylS-type" evidence="4">
    <location>
        <begin position="239"/>
        <end position="337"/>
    </location>
</feature>
<dbReference type="SUPFAM" id="SSF46689">
    <property type="entry name" value="Homeodomain-like"/>
    <property type="match status" value="1"/>
</dbReference>
<keyword evidence="1" id="KW-0805">Transcription regulation</keyword>
<dbReference type="Gene3D" id="1.10.10.60">
    <property type="entry name" value="Homeodomain-like"/>
    <property type="match status" value="1"/>
</dbReference>
<organism evidence="5 6">
    <name type="scientific">Nostoc parmelioides FACHB-3921</name>
    <dbReference type="NCBI Taxonomy" id="2692909"/>
    <lineage>
        <taxon>Bacteria</taxon>
        <taxon>Bacillati</taxon>
        <taxon>Cyanobacteriota</taxon>
        <taxon>Cyanophyceae</taxon>
        <taxon>Nostocales</taxon>
        <taxon>Nostocaceae</taxon>
        <taxon>Nostoc</taxon>
    </lineage>
</organism>
<keyword evidence="6" id="KW-1185">Reference proteome</keyword>
<protein>
    <submittedName>
        <fullName evidence="5">AraC family transcriptional regulator</fullName>
    </submittedName>
</protein>
<proteinExistence type="predicted"/>
<gene>
    <name evidence="5" type="ORF">H6G14_20230</name>
</gene>
<evidence type="ECO:0000256" key="3">
    <source>
        <dbReference type="ARBA" id="ARBA00023163"/>
    </source>
</evidence>
<dbReference type="Proteomes" id="UP000621307">
    <property type="component" value="Unassembled WGS sequence"/>
</dbReference>
<dbReference type="Pfam" id="PF12833">
    <property type="entry name" value="HTH_18"/>
    <property type="match status" value="1"/>
</dbReference>
<dbReference type="PANTHER" id="PTHR47894:SF1">
    <property type="entry name" value="HTH-TYPE TRANSCRIPTIONAL REGULATOR VQSM"/>
    <property type="match status" value="1"/>
</dbReference>
<dbReference type="SMART" id="SM00342">
    <property type="entry name" value="HTH_ARAC"/>
    <property type="match status" value="1"/>
</dbReference>
<dbReference type="EMBL" id="JACJQL010000034">
    <property type="protein sequence ID" value="MBD2253605.1"/>
    <property type="molecule type" value="Genomic_DNA"/>
</dbReference>
<evidence type="ECO:0000313" key="6">
    <source>
        <dbReference type="Proteomes" id="UP000621307"/>
    </source>
</evidence>
<dbReference type="InterPro" id="IPR009057">
    <property type="entry name" value="Homeodomain-like_sf"/>
</dbReference>
<name>A0ABR8BJB9_9NOSO</name>
<accession>A0ABR8BJB9</accession>
<dbReference type="RefSeq" id="WP_190569128.1">
    <property type="nucleotide sequence ID" value="NZ_JACJQL010000034.1"/>
</dbReference>
<keyword evidence="3" id="KW-0804">Transcription</keyword>
<dbReference type="PRINTS" id="PR00032">
    <property type="entry name" value="HTHARAC"/>
</dbReference>
<dbReference type="InterPro" id="IPR020449">
    <property type="entry name" value="Tscrpt_reg_AraC-type_HTH"/>
</dbReference>
<dbReference type="Pfam" id="PF12625">
    <property type="entry name" value="Arabinose_bd"/>
    <property type="match status" value="1"/>
</dbReference>
<comment type="caution">
    <text evidence="5">The sequence shown here is derived from an EMBL/GenBank/DDBJ whole genome shotgun (WGS) entry which is preliminary data.</text>
</comment>
<keyword evidence="2" id="KW-0238">DNA-binding</keyword>